<feature type="disulfide bond" evidence="10">
    <location>
        <begin position="27"/>
        <end position="33"/>
    </location>
</feature>
<feature type="disulfide bond" evidence="10">
    <location>
        <begin position="74"/>
        <end position="80"/>
    </location>
</feature>
<evidence type="ECO:0000256" key="5">
    <source>
        <dbReference type="ARBA" id="ARBA00022801"/>
    </source>
</evidence>
<dbReference type="Gene3D" id="1.10.530.10">
    <property type="match status" value="1"/>
</dbReference>
<dbReference type="WBParaSite" id="ACRNAN_scaffold1544.g30938.t1">
    <property type="protein sequence ID" value="ACRNAN_scaffold1544.g30938.t1"/>
    <property type="gene ID" value="ACRNAN_scaffold1544.g30938"/>
</dbReference>
<organism evidence="12 13">
    <name type="scientific">Acrobeloides nanus</name>
    <dbReference type="NCBI Taxonomy" id="290746"/>
    <lineage>
        <taxon>Eukaryota</taxon>
        <taxon>Metazoa</taxon>
        <taxon>Ecdysozoa</taxon>
        <taxon>Nematoda</taxon>
        <taxon>Chromadorea</taxon>
        <taxon>Rhabditida</taxon>
        <taxon>Tylenchina</taxon>
        <taxon>Cephalobomorpha</taxon>
        <taxon>Cephaloboidea</taxon>
        <taxon>Cephalobidae</taxon>
        <taxon>Acrobeloides</taxon>
    </lineage>
</organism>
<keyword evidence="6" id="KW-0044">Antibiotic</keyword>
<feature type="active site" description="Nucleophile" evidence="9">
    <location>
        <position position="41"/>
    </location>
</feature>
<dbReference type="GO" id="GO:0042742">
    <property type="term" value="P:defense response to bacterium"/>
    <property type="evidence" value="ECO:0007669"/>
    <property type="project" value="UniProtKB-KW"/>
</dbReference>
<reference evidence="13" key="1">
    <citation type="submission" date="2022-11" db="UniProtKB">
        <authorList>
            <consortium name="WormBaseParasite"/>
        </authorList>
    </citation>
    <scope>IDENTIFICATION</scope>
</reference>
<feature type="signal peptide" evidence="11">
    <location>
        <begin position="1"/>
        <end position="19"/>
    </location>
</feature>
<dbReference type="GO" id="GO:0003796">
    <property type="term" value="F:lysozyme activity"/>
    <property type="evidence" value="ECO:0007669"/>
    <property type="project" value="UniProtKB-EC"/>
</dbReference>
<dbReference type="PROSITE" id="PS51909">
    <property type="entry name" value="LYSOZYME_I"/>
    <property type="match status" value="1"/>
</dbReference>
<evidence type="ECO:0000256" key="6">
    <source>
        <dbReference type="ARBA" id="ARBA00023022"/>
    </source>
</evidence>
<dbReference type="AlphaFoldDB" id="A0A914CW35"/>
<accession>A0A914CW35</accession>
<feature type="chain" id="PRO_5037194728" description="lysozyme" evidence="11">
    <location>
        <begin position="20"/>
        <end position="135"/>
    </location>
</feature>
<keyword evidence="8" id="KW-0326">Glycosidase</keyword>
<evidence type="ECO:0000313" key="13">
    <source>
        <dbReference type="WBParaSite" id="ACRNAN_scaffold1544.g30938.t1"/>
    </source>
</evidence>
<evidence type="ECO:0000256" key="8">
    <source>
        <dbReference type="ARBA" id="ARBA00023295"/>
    </source>
</evidence>
<evidence type="ECO:0000256" key="3">
    <source>
        <dbReference type="ARBA" id="ARBA00022529"/>
    </source>
</evidence>
<evidence type="ECO:0000256" key="10">
    <source>
        <dbReference type="PIRSR" id="PIRSR608597-3"/>
    </source>
</evidence>
<feature type="disulfide bond" evidence="10">
    <location>
        <begin position="38"/>
        <end position="47"/>
    </location>
</feature>
<dbReference type="Proteomes" id="UP000887540">
    <property type="component" value="Unplaced"/>
</dbReference>
<feature type="active site" description="Proton donor" evidence="9">
    <location>
        <position position="30"/>
    </location>
</feature>
<keyword evidence="12" id="KW-1185">Reference proteome</keyword>
<keyword evidence="5" id="KW-0378">Hydrolase</keyword>
<keyword evidence="4" id="KW-0081">Bacteriolytic enzyme</keyword>
<comment type="catalytic activity">
    <reaction evidence="1">
        <text>Hydrolysis of (1-&gt;4)-beta-linkages between N-acetylmuramic acid and N-acetyl-D-glucosamine residues in a peptidoglycan and between N-acetyl-D-glucosamine residues in chitodextrins.</text>
        <dbReference type="EC" id="3.2.1.17"/>
    </reaction>
</comment>
<keyword evidence="7 10" id="KW-1015">Disulfide bond</keyword>
<dbReference type="Pfam" id="PF05497">
    <property type="entry name" value="Destabilase"/>
    <property type="match status" value="1"/>
</dbReference>
<protein>
    <recommendedName>
        <fullName evidence="2">lysozyme</fullName>
        <ecNumber evidence="2">3.2.1.17</ecNumber>
    </recommendedName>
</protein>
<feature type="disulfide bond" evidence="10">
    <location>
        <begin position="60"/>
        <end position="84"/>
    </location>
</feature>
<evidence type="ECO:0000256" key="11">
    <source>
        <dbReference type="SAM" id="SignalP"/>
    </source>
</evidence>
<name>A0A914CW35_9BILA</name>
<dbReference type="EC" id="3.2.1.17" evidence="2"/>
<dbReference type="InterPro" id="IPR008597">
    <property type="entry name" value="Invert_lysozyme"/>
</dbReference>
<keyword evidence="11" id="KW-0732">Signal</keyword>
<proteinExistence type="predicted"/>
<keyword evidence="3" id="KW-0929">Antimicrobial</keyword>
<evidence type="ECO:0000256" key="7">
    <source>
        <dbReference type="ARBA" id="ARBA00023157"/>
    </source>
</evidence>
<feature type="disulfide bond" evidence="10">
    <location>
        <begin position="22"/>
        <end position="102"/>
    </location>
</feature>
<sequence length="135" mass="15345">MKIYYLIVFLIVLATFALADKCLQCMCLVESRCSPIGCNMDEGSLSCGYFQIKWPYYIDCGQPGGPGEENWKSCANDYSCSVRCIQNYIARYGNFCPQANSCERIARLHNGGPYGCSSTQKVDWYWSKVKTCLYR</sequence>
<dbReference type="GO" id="GO:0031640">
    <property type="term" value="P:killing of cells of another organism"/>
    <property type="evidence" value="ECO:0007669"/>
    <property type="project" value="UniProtKB-KW"/>
</dbReference>
<evidence type="ECO:0000313" key="12">
    <source>
        <dbReference type="Proteomes" id="UP000887540"/>
    </source>
</evidence>
<dbReference type="SUPFAM" id="SSF53955">
    <property type="entry name" value="Lysozyme-like"/>
    <property type="match status" value="1"/>
</dbReference>
<dbReference type="InterPro" id="IPR023346">
    <property type="entry name" value="Lysozyme-like_dom_sf"/>
</dbReference>
<dbReference type="PANTHER" id="PTHR11195">
    <property type="entry name" value="DESTABILASE-RELATED"/>
    <property type="match status" value="1"/>
</dbReference>
<evidence type="ECO:0000256" key="1">
    <source>
        <dbReference type="ARBA" id="ARBA00000632"/>
    </source>
</evidence>
<dbReference type="CDD" id="cd16890">
    <property type="entry name" value="lyz_i"/>
    <property type="match status" value="1"/>
</dbReference>
<evidence type="ECO:0000256" key="4">
    <source>
        <dbReference type="ARBA" id="ARBA00022638"/>
    </source>
</evidence>
<evidence type="ECO:0000256" key="9">
    <source>
        <dbReference type="PIRSR" id="PIRSR608597-1"/>
    </source>
</evidence>
<evidence type="ECO:0000256" key="2">
    <source>
        <dbReference type="ARBA" id="ARBA00012732"/>
    </source>
</evidence>
<dbReference type="PANTHER" id="PTHR11195:SF13">
    <property type="entry name" value="INVERTEBRATE-TYPE LYSOZYME 2-RELATED"/>
    <property type="match status" value="1"/>
</dbReference>